<keyword evidence="7" id="KW-0132">Cell division</keyword>
<evidence type="ECO:0000256" key="4">
    <source>
        <dbReference type="ARBA" id="ARBA00022692"/>
    </source>
</evidence>
<feature type="transmembrane region" description="Helical" evidence="7">
    <location>
        <begin position="224"/>
        <end position="241"/>
    </location>
</feature>
<evidence type="ECO:0000256" key="3">
    <source>
        <dbReference type="ARBA" id="ARBA00022679"/>
    </source>
</evidence>
<dbReference type="GO" id="GO:0008963">
    <property type="term" value="F:phospho-N-acetylmuramoyl-pentapeptide-transferase activity"/>
    <property type="evidence" value="ECO:0007669"/>
    <property type="project" value="UniProtKB-UniRule"/>
</dbReference>
<evidence type="ECO:0000313" key="10">
    <source>
        <dbReference type="EMBL" id="KKQ70705.1"/>
    </source>
</evidence>
<accession>A0A0G0K5J1</accession>
<name>A0A0G0K5J1_9BACT</name>
<dbReference type="Pfam" id="PF10555">
    <property type="entry name" value="MraY_sig1"/>
    <property type="match status" value="1"/>
</dbReference>
<dbReference type="PANTHER" id="PTHR22926">
    <property type="entry name" value="PHOSPHO-N-ACETYLMURAMOYL-PENTAPEPTIDE-TRANSFERASE"/>
    <property type="match status" value="1"/>
</dbReference>
<evidence type="ECO:0000256" key="2">
    <source>
        <dbReference type="ARBA" id="ARBA00005583"/>
    </source>
</evidence>
<dbReference type="InterPro" id="IPR018480">
    <property type="entry name" value="PNAcMuramoyl-5peptid_Trfase_CS"/>
</dbReference>
<comment type="pathway">
    <text evidence="7">Cell wall biogenesis; peptidoglycan biosynthesis.</text>
</comment>
<dbReference type="InterPro" id="IPR003524">
    <property type="entry name" value="PNAcMuramoyl-5peptid_Trfase"/>
</dbReference>
<reference evidence="10 11" key="1">
    <citation type="journal article" date="2015" name="Nature">
        <title>rRNA introns, odd ribosomes, and small enigmatic genomes across a large radiation of phyla.</title>
        <authorList>
            <person name="Brown C.T."/>
            <person name="Hug L.A."/>
            <person name="Thomas B.C."/>
            <person name="Sharon I."/>
            <person name="Castelle C.J."/>
            <person name="Singh A."/>
            <person name="Wilkins M.J."/>
            <person name="Williams K.H."/>
            <person name="Banfield J.F."/>
        </authorList>
    </citation>
    <scope>NUCLEOTIDE SEQUENCE [LARGE SCALE GENOMIC DNA]</scope>
</reference>
<dbReference type="PANTHER" id="PTHR22926:SF5">
    <property type="entry name" value="PHOSPHO-N-ACETYLMURAMOYL-PENTAPEPTIDE-TRANSFERASE HOMOLOG"/>
    <property type="match status" value="1"/>
</dbReference>
<comment type="function">
    <text evidence="7">Catalyzes the initial step of the lipid cycle reactions in the biosynthesis of the cell wall peptidoglycan: transfers peptidoglycan precursor phospho-MurNAc-pentapeptide from UDP-MurNAc-pentapeptide onto the lipid carrier undecaprenyl phosphate, yielding undecaprenyl-pyrophosphoryl-MurNAc-pentapeptide, known as lipid I.</text>
</comment>
<evidence type="ECO:0000256" key="8">
    <source>
        <dbReference type="NCBIfam" id="TIGR00445"/>
    </source>
</evidence>
<comment type="similarity">
    <text evidence="2 7">Belongs to the glycosyltransferase 4 family. MraY subfamily.</text>
</comment>
<dbReference type="Proteomes" id="UP000034022">
    <property type="component" value="Unassembled WGS sequence"/>
</dbReference>
<keyword evidence="4 7" id="KW-0812">Transmembrane</keyword>
<keyword evidence="7" id="KW-0131">Cell cycle</keyword>
<dbReference type="PATRIC" id="fig|1618638.3.peg.383"/>
<protein>
    <recommendedName>
        <fullName evidence="7 8">Phospho-N-acetylmuramoyl-pentapeptide-transferase</fullName>
        <ecNumber evidence="7 8">2.7.8.13</ecNumber>
    </recommendedName>
    <alternativeName>
        <fullName evidence="7">UDP-MurNAc-pentapeptide phosphotransferase</fullName>
    </alternativeName>
</protein>
<evidence type="ECO:0000256" key="6">
    <source>
        <dbReference type="ARBA" id="ARBA00023136"/>
    </source>
</evidence>
<sequence length="349" mass="39441">MQDFYIIKILFFTTFAFVFTVAWTPFFTYFLYKYKLGKQIRDDGSTPLFSKLHAHKAGTPTMGGLLIWVTVLIFSVVFYYLALFLPWNIFEQLNFLSRSQTLLPLGCLVVSALVGLIDDYLDVRRLGYKKRGIKFSHKLIIYALIAFVGAWWFYFKLDWSIVHIPFIGFVQFGLWYILFFIAIVVGTAFAVNQTDGLDGLAGGSLLFAFASYGVISFAQGKYDLATFCGVIVGALLAFLWFNINPARFIMGDTGSISLGVTLALVALYTNTAFILPFIGLIFLIEALSTVVQILSKKFRNGKKVFLSAPIHHHFEAKGWTEPKIVMRSWLLSGVFSVIGLILFWLDKTL</sequence>
<comment type="subcellular location">
    <subcellularLocation>
        <location evidence="7">Cell membrane</location>
        <topology evidence="7">Multi-pass membrane protein</topology>
    </subcellularLocation>
    <subcellularLocation>
        <location evidence="1">Membrane</location>
        <topology evidence="1">Multi-pass membrane protein</topology>
    </subcellularLocation>
</comment>
<dbReference type="GO" id="GO:0046872">
    <property type="term" value="F:metal ion binding"/>
    <property type="evidence" value="ECO:0007669"/>
    <property type="project" value="UniProtKB-KW"/>
</dbReference>
<dbReference type="NCBIfam" id="TIGR00445">
    <property type="entry name" value="mraY"/>
    <property type="match status" value="1"/>
</dbReference>
<gene>
    <name evidence="7" type="primary">mraY</name>
    <name evidence="10" type="ORF">US91_C0003G0035</name>
</gene>
<dbReference type="GO" id="GO:0009252">
    <property type="term" value="P:peptidoglycan biosynthetic process"/>
    <property type="evidence" value="ECO:0007669"/>
    <property type="project" value="UniProtKB-UniRule"/>
</dbReference>
<feature type="transmembrane region" description="Helical" evidence="7">
    <location>
        <begin position="197"/>
        <end position="218"/>
    </location>
</feature>
<feature type="binding site" evidence="9">
    <location>
        <position position="252"/>
    </location>
    <ligand>
        <name>Mg(2+)</name>
        <dbReference type="ChEBI" id="CHEBI:18420"/>
    </ligand>
</feature>
<keyword evidence="7" id="KW-0573">Peptidoglycan synthesis</keyword>
<dbReference type="CDD" id="cd06852">
    <property type="entry name" value="GT_MraY"/>
    <property type="match status" value="1"/>
</dbReference>
<evidence type="ECO:0000313" key="11">
    <source>
        <dbReference type="Proteomes" id="UP000034022"/>
    </source>
</evidence>
<dbReference type="InterPro" id="IPR000715">
    <property type="entry name" value="Glycosyl_transferase_4"/>
</dbReference>
<dbReference type="GO" id="GO:0071555">
    <property type="term" value="P:cell wall organization"/>
    <property type="evidence" value="ECO:0007669"/>
    <property type="project" value="UniProtKB-KW"/>
</dbReference>
<feature type="transmembrane region" description="Helical" evidence="7">
    <location>
        <begin position="161"/>
        <end position="185"/>
    </location>
</feature>
<organism evidence="10 11">
    <name type="scientific">Candidatus Falkowbacteria bacterium GW2011_GWE1_38_31</name>
    <dbReference type="NCBI Taxonomy" id="1618638"/>
    <lineage>
        <taxon>Bacteria</taxon>
        <taxon>Candidatus Falkowiibacteriota</taxon>
    </lineage>
</organism>
<proteinExistence type="inferred from homology"/>
<keyword evidence="6 7" id="KW-0472">Membrane</keyword>
<keyword evidence="3 7" id="KW-0808">Transferase</keyword>
<feature type="binding site" evidence="9">
    <location>
        <position position="192"/>
    </location>
    <ligand>
        <name>Mg(2+)</name>
        <dbReference type="ChEBI" id="CHEBI:18420"/>
    </ligand>
</feature>
<evidence type="ECO:0000256" key="7">
    <source>
        <dbReference type="HAMAP-Rule" id="MF_00038"/>
    </source>
</evidence>
<dbReference type="GO" id="GO:0008360">
    <property type="term" value="P:regulation of cell shape"/>
    <property type="evidence" value="ECO:0007669"/>
    <property type="project" value="UniProtKB-KW"/>
</dbReference>
<keyword evidence="7" id="KW-0133">Cell shape</keyword>
<feature type="transmembrane region" description="Helical" evidence="7">
    <location>
        <begin position="248"/>
        <end position="268"/>
    </location>
</feature>
<dbReference type="Pfam" id="PF00953">
    <property type="entry name" value="Glycos_transf_4"/>
    <property type="match status" value="1"/>
</dbReference>
<dbReference type="GO" id="GO:0051301">
    <property type="term" value="P:cell division"/>
    <property type="evidence" value="ECO:0007669"/>
    <property type="project" value="UniProtKB-KW"/>
</dbReference>
<dbReference type="HAMAP" id="MF_00038">
    <property type="entry name" value="MraY"/>
    <property type="match status" value="1"/>
</dbReference>
<dbReference type="AlphaFoldDB" id="A0A0G0K5J1"/>
<keyword evidence="5 7" id="KW-1133">Transmembrane helix</keyword>
<keyword evidence="7 9" id="KW-0479">Metal-binding</keyword>
<keyword evidence="7 9" id="KW-0460">Magnesium</keyword>
<evidence type="ECO:0000256" key="9">
    <source>
        <dbReference type="PIRSR" id="PIRSR600715-1"/>
    </source>
</evidence>
<feature type="transmembrane region" description="Helical" evidence="7">
    <location>
        <begin position="274"/>
        <end position="294"/>
    </location>
</feature>
<evidence type="ECO:0000256" key="1">
    <source>
        <dbReference type="ARBA" id="ARBA00004141"/>
    </source>
</evidence>
<comment type="cofactor">
    <cofactor evidence="7 9">
        <name>Mg(2+)</name>
        <dbReference type="ChEBI" id="CHEBI:18420"/>
    </cofactor>
</comment>
<feature type="transmembrane region" description="Helical" evidence="7">
    <location>
        <begin position="6"/>
        <end position="32"/>
    </location>
</feature>
<feature type="transmembrane region" description="Helical" evidence="7">
    <location>
        <begin position="324"/>
        <end position="345"/>
    </location>
</feature>
<comment type="caution">
    <text evidence="10">The sequence shown here is derived from an EMBL/GenBank/DDBJ whole genome shotgun (WGS) entry which is preliminary data.</text>
</comment>
<dbReference type="GO" id="GO:0051992">
    <property type="term" value="F:UDP-N-acetylmuramoyl-L-alanyl-D-glutamyl-meso-2,6-diaminopimelyl-D-alanyl-D-alanine:undecaprenyl-phosphate transferase activity"/>
    <property type="evidence" value="ECO:0007669"/>
    <property type="project" value="RHEA"/>
</dbReference>
<feature type="transmembrane region" description="Helical" evidence="7">
    <location>
        <begin position="65"/>
        <end position="89"/>
    </location>
</feature>
<dbReference type="UniPathway" id="UPA00219"/>
<evidence type="ECO:0000256" key="5">
    <source>
        <dbReference type="ARBA" id="ARBA00022989"/>
    </source>
</evidence>
<keyword evidence="7" id="KW-1003">Cell membrane</keyword>
<feature type="transmembrane region" description="Helical" evidence="7">
    <location>
        <begin position="101"/>
        <end position="118"/>
    </location>
</feature>
<dbReference type="EMBL" id="LBUU01000003">
    <property type="protein sequence ID" value="KKQ70705.1"/>
    <property type="molecule type" value="Genomic_DNA"/>
</dbReference>
<dbReference type="EC" id="2.7.8.13" evidence="7 8"/>
<dbReference type="GO" id="GO:0005886">
    <property type="term" value="C:plasma membrane"/>
    <property type="evidence" value="ECO:0007669"/>
    <property type="project" value="UniProtKB-SubCell"/>
</dbReference>
<keyword evidence="7" id="KW-0961">Cell wall biogenesis/degradation</keyword>
<comment type="catalytic activity">
    <reaction evidence="7">
        <text>UDP-N-acetyl-alpha-D-muramoyl-L-alanyl-gamma-D-glutamyl-meso-2,6-diaminopimeloyl-D-alanyl-D-alanine + di-trans,octa-cis-undecaprenyl phosphate = di-trans,octa-cis-undecaprenyl diphospho-N-acetyl-alpha-D-muramoyl-L-alanyl-D-glutamyl-meso-2,6-diaminopimeloyl-D-alanyl-D-alanine + UMP</text>
        <dbReference type="Rhea" id="RHEA:28386"/>
        <dbReference type="ChEBI" id="CHEBI:57865"/>
        <dbReference type="ChEBI" id="CHEBI:60392"/>
        <dbReference type="ChEBI" id="CHEBI:61386"/>
        <dbReference type="ChEBI" id="CHEBI:61387"/>
        <dbReference type="EC" id="2.7.8.13"/>
    </reaction>
</comment>
<feature type="transmembrane region" description="Helical" evidence="7">
    <location>
        <begin position="139"/>
        <end position="155"/>
    </location>
</feature>